<protein>
    <submittedName>
        <fullName evidence="2">Uncharacterized protein</fullName>
    </submittedName>
</protein>
<dbReference type="RefSeq" id="WP_342322412.1">
    <property type="nucleotide sequence ID" value="NZ_CP151800.1"/>
</dbReference>
<feature type="transmembrane region" description="Helical" evidence="1">
    <location>
        <begin position="42"/>
        <end position="63"/>
    </location>
</feature>
<proteinExistence type="predicted"/>
<dbReference type="Proteomes" id="UP001466893">
    <property type="component" value="Chromosome"/>
</dbReference>
<feature type="transmembrane region" description="Helical" evidence="1">
    <location>
        <begin position="99"/>
        <end position="118"/>
    </location>
</feature>
<reference evidence="2 3" key="1">
    <citation type="submission" date="2024-04" db="EMBL/GenBank/DDBJ databases">
        <title>Kosakonia calanthae sp. nov., a halophilic bacterium isolated from leaves of Calanthe tiplacata.</title>
        <authorList>
            <person name="Wu P."/>
        </authorList>
    </citation>
    <scope>NUCLEOTIDE SEQUENCE [LARGE SCALE GENOMIC DNA]</scope>
    <source>
        <strain evidence="2 3">BYX6</strain>
    </source>
</reference>
<evidence type="ECO:0000313" key="2">
    <source>
        <dbReference type="EMBL" id="WZV97777.1"/>
    </source>
</evidence>
<dbReference type="EMBL" id="CP151800">
    <property type="protein sequence ID" value="WZV97777.1"/>
    <property type="molecule type" value="Genomic_DNA"/>
</dbReference>
<sequence length="163" mass="17732">MFRFATRTALGFSAVLFSAVLNAIFTALVVGGQWLASLGGDSALLSFELLVTLLSLGLLSGLINRADKLARAVGTVRRGSPEEKQADRVMARFKAVDTAFEYLFYAFFPPAIAGFIFLDAHLALYLHSGLLALAMAGGFWQAYRVDRLQKARGYAEDFGRTTP</sequence>
<evidence type="ECO:0000313" key="3">
    <source>
        <dbReference type="Proteomes" id="UP001466893"/>
    </source>
</evidence>
<evidence type="ECO:0000256" key="1">
    <source>
        <dbReference type="SAM" id="Phobius"/>
    </source>
</evidence>
<keyword evidence="1" id="KW-1133">Transmembrane helix</keyword>
<name>A0ABZ3B3K3_9ENTR</name>
<keyword evidence="3" id="KW-1185">Reference proteome</keyword>
<gene>
    <name evidence="2" type="ORF">AAEY27_19345</name>
</gene>
<accession>A0ABZ3B3K3</accession>
<keyword evidence="1" id="KW-0812">Transmembrane</keyword>
<organism evidence="2 3">
    <name type="scientific">Kosakonia calanthes</name>
    <dbReference type="NCBI Taxonomy" id="3139408"/>
    <lineage>
        <taxon>Bacteria</taxon>
        <taxon>Pseudomonadati</taxon>
        <taxon>Pseudomonadota</taxon>
        <taxon>Gammaproteobacteria</taxon>
        <taxon>Enterobacterales</taxon>
        <taxon>Enterobacteriaceae</taxon>
        <taxon>Kosakonia</taxon>
    </lineage>
</organism>
<keyword evidence="1" id="KW-0472">Membrane</keyword>
<feature type="transmembrane region" description="Helical" evidence="1">
    <location>
        <begin position="12"/>
        <end position="36"/>
    </location>
</feature>
<feature type="transmembrane region" description="Helical" evidence="1">
    <location>
        <begin position="124"/>
        <end position="143"/>
    </location>
</feature>